<keyword evidence="1" id="KW-0812">Transmembrane</keyword>
<dbReference type="AlphaFoldDB" id="A0ABD1NAN8"/>
<dbReference type="EMBL" id="JBGMDY010000002">
    <property type="protein sequence ID" value="KAL2344225.1"/>
    <property type="molecule type" value="Genomic_DNA"/>
</dbReference>
<dbReference type="PANTHER" id="PTHR28650:SF1">
    <property type="entry name" value="PHOSPHATIDYLINOSITOL-GLYCAN BIOSYNTHESIS CLASS X PROTEIN"/>
    <property type="match status" value="1"/>
</dbReference>
<evidence type="ECO:0000256" key="1">
    <source>
        <dbReference type="SAM" id="Phobius"/>
    </source>
</evidence>
<keyword evidence="1" id="KW-0472">Membrane</keyword>
<accession>A0ABD1NAN8</accession>
<dbReference type="Proteomes" id="UP001603857">
    <property type="component" value="Unassembled WGS sequence"/>
</dbReference>
<name>A0ABD1NAN8_9FABA</name>
<keyword evidence="3" id="KW-1185">Reference proteome</keyword>
<comment type="caution">
    <text evidence="2">The sequence shown here is derived from an EMBL/GenBank/DDBJ whole genome shotgun (WGS) entry which is preliminary data.</text>
</comment>
<organism evidence="2 3">
    <name type="scientific">Flemingia macrophylla</name>
    <dbReference type="NCBI Taxonomy" id="520843"/>
    <lineage>
        <taxon>Eukaryota</taxon>
        <taxon>Viridiplantae</taxon>
        <taxon>Streptophyta</taxon>
        <taxon>Embryophyta</taxon>
        <taxon>Tracheophyta</taxon>
        <taxon>Spermatophyta</taxon>
        <taxon>Magnoliopsida</taxon>
        <taxon>eudicotyledons</taxon>
        <taxon>Gunneridae</taxon>
        <taxon>Pentapetalae</taxon>
        <taxon>rosids</taxon>
        <taxon>fabids</taxon>
        <taxon>Fabales</taxon>
        <taxon>Fabaceae</taxon>
        <taxon>Papilionoideae</taxon>
        <taxon>50 kb inversion clade</taxon>
        <taxon>NPAAA clade</taxon>
        <taxon>indigoferoid/millettioid clade</taxon>
        <taxon>Phaseoleae</taxon>
        <taxon>Flemingia</taxon>
    </lineage>
</organism>
<keyword evidence="1" id="KW-1133">Transmembrane helix</keyword>
<feature type="transmembrane region" description="Helical" evidence="1">
    <location>
        <begin position="46"/>
        <end position="69"/>
    </location>
</feature>
<reference evidence="2 3" key="1">
    <citation type="submission" date="2024-08" db="EMBL/GenBank/DDBJ databases">
        <title>Insights into the chromosomal genome structure of Flemingia macrophylla.</title>
        <authorList>
            <person name="Ding Y."/>
            <person name="Zhao Y."/>
            <person name="Bi W."/>
            <person name="Wu M."/>
            <person name="Zhao G."/>
            <person name="Gong Y."/>
            <person name="Li W."/>
            <person name="Zhang P."/>
        </authorList>
    </citation>
    <scope>NUCLEOTIDE SEQUENCE [LARGE SCALE GENOMIC DNA]</scope>
    <source>
        <strain evidence="2">DYQJB</strain>
        <tissue evidence="2">Leaf</tissue>
    </source>
</reference>
<proteinExistence type="predicted"/>
<dbReference type="PANTHER" id="PTHR28650">
    <property type="entry name" value="PHOSPHATIDYLINOSITOL-GLYCAN BIOSYNTHESIS CLASS X PROTEIN"/>
    <property type="match status" value="1"/>
</dbReference>
<dbReference type="InterPro" id="IPR040039">
    <property type="entry name" value="PIGX"/>
</dbReference>
<sequence length="81" mass="8988">MLVHCSKKEKVPNHHCFFKLKNDDANVFGARIVWKIPSGIKAHADLVSAVTFIVALLSTFAIIVASLYYSKSKLGKNLKQS</sequence>
<protein>
    <submittedName>
        <fullName evidence="2">Uncharacterized protein</fullName>
    </submittedName>
</protein>
<gene>
    <name evidence="2" type="ORF">Fmac_005510</name>
</gene>
<evidence type="ECO:0000313" key="2">
    <source>
        <dbReference type="EMBL" id="KAL2344225.1"/>
    </source>
</evidence>
<evidence type="ECO:0000313" key="3">
    <source>
        <dbReference type="Proteomes" id="UP001603857"/>
    </source>
</evidence>